<dbReference type="GO" id="GO:0045259">
    <property type="term" value="C:proton-transporting ATP synthase complex"/>
    <property type="evidence" value="ECO:0007669"/>
    <property type="project" value="UniProtKB-KW"/>
</dbReference>
<dbReference type="GO" id="GO:0005743">
    <property type="term" value="C:mitochondrial inner membrane"/>
    <property type="evidence" value="ECO:0007669"/>
    <property type="project" value="UniProtKB-SubCell"/>
</dbReference>
<dbReference type="OMA" id="TRIFHTE"/>
<dbReference type="Gene3D" id="1.20.5.2210">
    <property type="match status" value="1"/>
</dbReference>
<evidence type="ECO:0000313" key="2">
    <source>
        <dbReference type="Ensembl" id="ENSBMSP00010007066.1"/>
    </source>
</evidence>
<comment type="function">
    <text evidence="1">Subunit b, of the mitochondrial membrane ATP synthase complex (F(1)F(0) ATP synthase or Complex V) that produces ATP from ADP in the presence of a proton gradient across the membrane which is generated by electron transport complexes of the respiratory chain. ATP synthase complex consist of a soluble F(1) head domain - the catalytic core - and a membrane F(1) domain - the membrane proton channel. These two domains are linked by a central stalk rotating inside the F(1) region and a stationary peripheral stalk. During catalysis, ATP synthesis in the catalytic domain of F(1) is coupled via a rotary mechanism of the central stalk subunits to proton translocation. In vivo, can only synthesize ATP although its ATP hydrolase activity can be activated artificially in vitro. Part of the complex F(0) domain. Part of the complex F(0) domain and the peripheric stalk, which acts as a stator to hold the catalytic alpha(3)beta(3) subcomplex and subunit a/ATP6 static relative to the rotary elements.</text>
</comment>
<name>A0A8C0CMA6_BALMU</name>
<comment type="subcellular location">
    <subcellularLocation>
        <location evidence="1">Mitochondrion</location>
    </subcellularLocation>
    <subcellularLocation>
        <location evidence="1">Mitochondrion inner membrane</location>
    </subcellularLocation>
</comment>
<dbReference type="AlphaFoldDB" id="A0A8C0CMA6"/>
<keyword evidence="1" id="KW-0406">Ion transport</keyword>
<keyword evidence="1" id="KW-0138">CF(0)</keyword>
<keyword evidence="1" id="KW-0813">Transport</keyword>
<dbReference type="PANTHER" id="PTHR12733">
    <property type="entry name" value="MITOCHONDRIAL ATP SYNTHASE B CHAIN"/>
    <property type="match status" value="1"/>
</dbReference>
<organism evidence="2">
    <name type="scientific">Balaenoptera musculus</name>
    <name type="common">Blue whale</name>
    <dbReference type="NCBI Taxonomy" id="9771"/>
    <lineage>
        <taxon>Eukaryota</taxon>
        <taxon>Metazoa</taxon>
        <taxon>Chordata</taxon>
        <taxon>Craniata</taxon>
        <taxon>Vertebrata</taxon>
        <taxon>Euteleostomi</taxon>
        <taxon>Mammalia</taxon>
        <taxon>Eutheria</taxon>
        <taxon>Laurasiatheria</taxon>
        <taxon>Artiodactyla</taxon>
        <taxon>Whippomorpha</taxon>
        <taxon>Cetacea</taxon>
        <taxon>Mysticeti</taxon>
        <taxon>Balaenopteridae</taxon>
        <taxon>Balaenoptera</taxon>
    </lineage>
</organism>
<evidence type="ECO:0000256" key="1">
    <source>
        <dbReference type="RuleBase" id="RU368017"/>
    </source>
</evidence>
<dbReference type="InterPro" id="IPR013837">
    <property type="entry name" value="ATP_synth_F0_suB"/>
</dbReference>
<dbReference type="GO" id="GO:0046933">
    <property type="term" value="F:proton-transporting ATP synthase activity, rotational mechanism"/>
    <property type="evidence" value="ECO:0007669"/>
    <property type="project" value="TreeGrafter"/>
</dbReference>
<comment type="similarity">
    <text evidence="1">Belongs to the eukaryotic ATPase B chain family.</text>
</comment>
<sequence>MLPRVVLSAATAAAPSLENAALLGPGLLQATRIFHTEQQSLAPVPPLPEYGGKVRFGLMPEEFFQFLYPKTGKHMVQSISVQQEKETIAKCIANLKLLVKKAQA</sequence>
<keyword evidence="1" id="KW-0999">Mitochondrion inner membrane</keyword>
<proteinExistence type="inferred from homology"/>
<comment type="subunit">
    <text evidence="1">F-type ATPases have 2 components, CF(1) - the catalytic core - and CF(0) - the membrane proton channel. CF(1) and CF(0) have multiple subunits.</text>
</comment>
<protein>
    <recommendedName>
        <fullName evidence="1">ATP synthase subunit b</fullName>
    </recommendedName>
</protein>
<keyword evidence="1" id="KW-0496">Mitochondrion</keyword>
<keyword evidence="1" id="KW-0472">Membrane</keyword>
<dbReference type="Ensembl" id="ENSBMST00010007884.1">
    <property type="protein sequence ID" value="ENSBMSP00010007066.1"/>
    <property type="gene ID" value="ENSBMSG00010005245.1"/>
</dbReference>
<dbReference type="GeneTree" id="ENSGT00960000187418"/>
<accession>A0A8C0CMA6</accession>
<dbReference type="PANTHER" id="PTHR12733:SF3">
    <property type="entry name" value="ATP SYNTHASE F(0) COMPLEX SUBUNIT B1, MITOCHONDRIAL"/>
    <property type="match status" value="1"/>
</dbReference>
<keyword evidence="1" id="KW-0375">Hydrogen ion transport</keyword>
<reference evidence="2" key="1">
    <citation type="submission" date="2023-09" db="UniProtKB">
        <authorList>
            <consortium name="Ensembl"/>
        </authorList>
    </citation>
    <scope>IDENTIFICATION</scope>
</reference>